<keyword evidence="2" id="KW-0808">Transferase</keyword>
<reference evidence="5 6" key="1">
    <citation type="submission" date="2023-04" db="EMBL/GenBank/DDBJ databases">
        <title>Marinobulbifer ophiurae gen. nov., sp. Nov., isolate from tissue of brittle star Ophioplocus japonicus.</title>
        <authorList>
            <person name="Kawano K."/>
            <person name="Sawayama S."/>
            <person name="Nakagawa S."/>
        </authorList>
    </citation>
    <scope>NUCLEOTIDE SEQUENCE [LARGE SCALE GENOMIC DNA]</scope>
    <source>
        <strain evidence="5 6">NKW57</strain>
    </source>
</reference>
<dbReference type="InterPro" id="IPR041698">
    <property type="entry name" value="Methyltransf_25"/>
</dbReference>
<feature type="domain" description="Methyltransferase" evidence="4">
    <location>
        <begin position="203"/>
        <end position="300"/>
    </location>
</feature>
<dbReference type="PANTHER" id="PTHR43464:SF19">
    <property type="entry name" value="UBIQUINONE BIOSYNTHESIS O-METHYLTRANSFERASE, MITOCHONDRIAL"/>
    <property type="match status" value="1"/>
</dbReference>
<protein>
    <recommendedName>
        <fullName evidence="4">Methyltransferase domain-containing protein</fullName>
    </recommendedName>
</protein>
<accession>A0ABQ6LW25</accession>
<dbReference type="InterPro" id="IPR029063">
    <property type="entry name" value="SAM-dependent_MTases_sf"/>
</dbReference>
<evidence type="ECO:0000256" key="1">
    <source>
        <dbReference type="ARBA" id="ARBA00022603"/>
    </source>
</evidence>
<keyword evidence="3" id="KW-0949">S-adenosyl-L-methionine</keyword>
<dbReference type="EMBL" id="BSYJ01000001">
    <property type="protein sequence ID" value="GMG86295.1"/>
    <property type="molecule type" value="Genomic_DNA"/>
</dbReference>
<evidence type="ECO:0000313" key="6">
    <source>
        <dbReference type="Proteomes" id="UP001224392"/>
    </source>
</evidence>
<keyword evidence="1" id="KW-0489">Methyltransferase</keyword>
<gene>
    <name evidence="5" type="ORF">MNKW57_06160</name>
</gene>
<evidence type="ECO:0000256" key="3">
    <source>
        <dbReference type="ARBA" id="ARBA00022691"/>
    </source>
</evidence>
<dbReference type="Gene3D" id="3.40.50.150">
    <property type="entry name" value="Vaccinia Virus protein VP39"/>
    <property type="match status" value="1"/>
</dbReference>
<dbReference type="PANTHER" id="PTHR43464">
    <property type="entry name" value="METHYLTRANSFERASE"/>
    <property type="match status" value="1"/>
</dbReference>
<keyword evidence="6" id="KW-1185">Reference proteome</keyword>
<organism evidence="5 6">
    <name type="scientific">Biformimicrobium ophioploci</name>
    <dbReference type="NCBI Taxonomy" id="3036711"/>
    <lineage>
        <taxon>Bacteria</taxon>
        <taxon>Pseudomonadati</taxon>
        <taxon>Pseudomonadota</taxon>
        <taxon>Gammaproteobacteria</taxon>
        <taxon>Cellvibrionales</taxon>
        <taxon>Microbulbiferaceae</taxon>
        <taxon>Biformimicrobium</taxon>
    </lineage>
</organism>
<proteinExistence type="predicted"/>
<evidence type="ECO:0000313" key="5">
    <source>
        <dbReference type="EMBL" id="GMG86295.1"/>
    </source>
</evidence>
<dbReference type="CDD" id="cd02440">
    <property type="entry name" value="AdoMet_MTases"/>
    <property type="match status" value="1"/>
</dbReference>
<sequence length="396" mass="44374">MKDSDRQVPPAWNEVGRHATFPQARHDEVARFNFLTNLNTHLATQVLPGVRKAYDQRVEALGEAPSNRRAVGTILKQEPVYQYWSALRRNTMEMRQQNGRGMVLRQLPELIEKAQSLNEGSTQLQLDPAVKVPRYVSAVDIHCMPGGYHTELCADDISAGANYDCGIFVTTAGMLGRYSDGGGQALVKWLRQEAEKGFRPKRILDIGCTVGHNIVPLAQAFPDTEIVAIDVAAPVLRYAHARAKSLGVNNIVFRQANAEALSDADGSFDLIITCMFLHETSSRALPRILAETHRLLAHGGRVVHIEQPQFTDDMPVYEQFMRDWDTRNNNEPFWGTLHDLDLFEAMQEAGFQRENISTTGLFAVVDESLFPSAERADADSEDYGRKPAWHAYIARK</sequence>
<name>A0ABQ6LW25_9GAMM</name>
<evidence type="ECO:0000259" key="4">
    <source>
        <dbReference type="Pfam" id="PF13649"/>
    </source>
</evidence>
<dbReference type="RefSeq" id="WP_285762798.1">
    <property type="nucleotide sequence ID" value="NZ_BSYJ01000001.1"/>
</dbReference>
<dbReference type="SUPFAM" id="SSF53335">
    <property type="entry name" value="S-adenosyl-L-methionine-dependent methyltransferases"/>
    <property type="match status" value="1"/>
</dbReference>
<dbReference type="Pfam" id="PF13649">
    <property type="entry name" value="Methyltransf_25"/>
    <property type="match status" value="1"/>
</dbReference>
<evidence type="ECO:0000256" key="2">
    <source>
        <dbReference type="ARBA" id="ARBA00022679"/>
    </source>
</evidence>
<comment type="caution">
    <text evidence="5">The sequence shown here is derived from an EMBL/GenBank/DDBJ whole genome shotgun (WGS) entry which is preliminary data.</text>
</comment>
<dbReference type="Proteomes" id="UP001224392">
    <property type="component" value="Unassembled WGS sequence"/>
</dbReference>